<comment type="caution">
    <text evidence="1">The sequence shown here is derived from an EMBL/GenBank/DDBJ whole genome shotgun (WGS) entry which is preliminary data.</text>
</comment>
<name>X1JNT9_9ZZZZ</name>
<proteinExistence type="predicted"/>
<sequence>NDDEVLYGHTKNGLGHLIHISEIKQIASVKSEK</sequence>
<accession>X1JNT9</accession>
<dbReference type="AlphaFoldDB" id="X1JNT9"/>
<evidence type="ECO:0000313" key="1">
    <source>
        <dbReference type="EMBL" id="GAH83105.1"/>
    </source>
</evidence>
<organism evidence="1">
    <name type="scientific">marine sediment metagenome</name>
    <dbReference type="NCBI Taxonomy" id="412755"/>
    <lineage>
        <taxon>unclassified sequences</taxon>
        <taxon>metagenomes</taxon>
        <taxon>ecological metagenomes</taxon>
    </lineage>
</organism>
<gene>
    <name evidence="1" type="ORF">S03H2_66729</name>
</gene>
<protein>
    <submittedName>
        <fullName evidence="1">Uncharacterized protein</fullName>
    </submittedName>
</protein>
<reference evidence="1" key="1">
    <citation type="journal article" date="2014" name="Front. Microbiol.">
        <title>High frequency of phylogenetically diverse reductive dehalogenase-homologous genes in deep subseafloor sedimentary metagenomes.</title>
        <authorList>
            <person name="Kawai M."/>
            <person name="Futagami T."/>
            <person name="Toyoda A."/>
            <person name="Takaki Y."/>
            <person name="Nishi S."/>
            <person name="Hori S."/>
            <person name="Arai W."/>
            <person name="Tsubouchi T."/>
            <person name="Morono Y."/>
            <person name="Uchiyama I."/>
            <person name="Ito T."/>
            <person name="Fujiyama A."/>
            <person name="Inagaki F."/>
            <person name="Takami H."/>
        </authorList>
    </citation>
    <scope>NUCLEOTIDE SEQUENCE</scope>
    <source>
        <strain evidence="1">Expedition CK06-06</strain>
    </source>
</reference>
<dbReference type="EMBL" id="BARU01043602">
    <property type="protein sequence ID" value="GAH83105.1"/>
    <property type="molecule type" value="Genomic_DNA"/>
</dbReference>
<feature type="non-terminal residue" evidence="1">
    <location>
        <position position="1"/>
    </location>
</feature>